<comment type="caution">
    <text evidence="3">The sequence shown here is derived from an EMBL/GenBank/DDBJ whole genome shotgun (WGS) entry which is preliminary data.</text>
</comment>
<sequence>MFKNRSFVAGLGIGMIAGAILLQLMQIGDQSQQKLSDGFKDGEPKLYTQAELDSKLAEERAKAVKESAQANPSEDMPETKEPTESASVKENEPPEATDKKEAAGTAGEAHNDLKRQVRITGGMNLTDTAGLLADQKLISDKDAFIKAMKNKPVRAGYFIFEGNPAVGEIIRILTSQPLTKSEFEKQMKG</sequence>
<name>A0ABQ6GFX4_9BACL</name>
<dbReference type="EMBL" id="BSSQ01000012">
    <property type="protein sequence ID" value="GLX68511.1"/>
    <property type="molecule type" value="Genomic_DNA"/>
</dbReference>
<keyword evidence="2" id="KW-1133">Transmembrane helix</keyword>
<evidence type="ECO:0000256" key="2">
    <source>
        <dbReference type="SAM" id="Phobius"/>
    </source>
</evidence>
<proteinExistence type="predicted"/>
<evidence type="ECO:0000256" key="1">
    <source>
        <dbReference type="SAM" id="MobiDB-lite"/>
    </source>
</evidence>
<protein>
    <recommendedName>
        <fullName evidence="5">Endolytic transglycosylase MltG</fullName>
    </recommendedName>
</protein>
<keyword evidence="2" id="KW-0812">Transmembrane</keyword>
<reference evidence="3 4" key="1">
    <citation type="submission" date="2023-03" db="EMBL/GenBank/DDBJ databases">
        <title>Draft genome sequence of the bacteria which degrade cell wall of Tricholomamatutake.</title>
        <authorList>
            <person name="Konishi Y."/>
            <person name="Fukuta Y."/>
            <person name="Shirasaka N."/>
        </authorList>
    </citation>
    <scope>NUCLEOTIDE SEQUENCE [LARGE SCALE GENOMIC DNA]</scope>
    <source>
        <strain evidence="4">mu1</strain>
    </source>
</reference>
<evidence type="ECO:0000313" key="4">
    <source>
        <dbReference type="Proteomes" id="UP001157114"/>
    </source>
</evidence>
<evidence type="ECO:0008006" key="5">
    <source>
        <dbReference type="Google" id="ProtNLM"/>
    </source>
</evidence>
<feature type="transmembrane region" description="Helical" evidence="2">
    <location>
        <begin position="6"/>
        <end position="25"/>
    </location>
</feature>
<dbReference type="Proteomes" id="UP001157114">
    <property type="component" value="Unassembled WGS sequence"/>
</dbReference>
<organism evidence="3 4">
    <name type="scientific">Paenibacillus glycanilyticus</name>
    <dbReference type="NCBI Taxonomy" id="126569"/>
    <lineage>
        <taxon>Bacteria</taxon>
        <taxon>Bacillati</taxon>
        <taxon>Bacillota</taxon>
        <taxon>Bacilli</taxon>
        <taxon>Bacillales</taxon>
        <taxon>Paenibacillaceae</taxon>
        <taxon>Paenibacillus</taxon>
    </lineage>
</organism>
<keyword evidence="4" id="KW-1185">Reference proteome</keyword>
<accession>A0ABQ6GFX4</accession>
<dbReference type="RefSeq" id="WP_284239254.1">
    <property type="nucleotide sequence ID" value="NZ_BSSQ01000012.1"/>
</dbReference>
<evidence type="ECO:0000313" key="3">
    <source>
        <dbReference type="EMBL" id="GLX68511.1"/>
    </source>
</evidence>
<feature type="region of interest" description="Disordered" evidence="1">
    <location>
        <begin position="57"/>
        <end position="113"/>
    </location>
</feature>
<keyword evidence="2" id="KW-0472">Membrane</keyword>
<feature type="compositionally biased region" description="Basic and acidic residues" evidence="1">
    <location>
        <begin position="77"/>
        <end position="102"/>
    </location>
</feature>
<gene>
    <name evidence="3" type="ORF">MU1_28560</name>
</gene>
<dbReference type="Gene3D" id="3.30.1490.480">
    <property type="entry name" value="Endolytic murein transglycosylase"/>
    <property type="match status" value="1"/>
</dbReference>